<dbReference type="NCBIfam" id="TIGR02995">
    <property type="entry name" value="ectoine_ehuB"/>
    <property type="match status" value="1"/>
</dbReference>
<reference evidence="4 5" key="1">
    <citation type="submission" date="2021-04" db="EMBL/GenBank/DDBJ databases">
        <title>Whole genome sequence of Jiella sp. KSK16Y-1.</title>
        <authorList>
            <person name="Tuo L."/>
        </authorList>
    </citation>
    <scope>NUCLEOTIDE SEQUENCE [LARGE SCALE GENOMIC DNA]</scope>
    <source>
        <strain evidence="4 5">KSK16Y-1</strain>
    </source>
</reference>
<evidence type="ECO:0000313" key="4">
    <source>
        <dbReference type="EMBL" id="MBP0616916.1"/>
    </source>
</evidence>
<feature type="signal peptide" evidence="2">
    <location>
        <begin position="1"/>
        <end position="30"/>
    </location>
</feature>
<evidence type="ECO:0000259" key="3">
    <source>
        <dbReference type="SMART" id="SM00062"/>
    </source>
</evidence>
<dbReference type="PROSITE" id="PS51318">
    <property type="entry name" value="TAT"/>
    <property type="match status" value="1"/>
</dbReference>
<dbReference type="CDD" id="cd01002">
    <property type="entry name" value="PBP2_Ehub_like"/>
    <property type="match status" value="1"/>
</dbReference>
<dbReference type="InterPro" id="IPR001638">
    <property type="entry name" value="Solute-binding_3/MltF_N"/>
</dbReference>
<feature type="domain" description="Solute-binding protein family 3/N-terminal" evidence="3">
    <location>
        <begin position="42"/>
        <end position="269"/>
    </location>
</feature>
<dbReference type="SUPFAM" id="SSF53850">
    <property type="entry name" value="Periplasmic binding protein-like II"/>
    <property type="match status" value="1"/>
</dbReference>
<dbReference type="Pfam" id="PF00497">
    <property type="entry name" value="SBP_bac_3"/>
    <property type="match status" value="1"/>
</dbReference>
<feature type="chain" id="PRO_5046858104" evidence="2">
    <location>
        <begin position="31"/>
        <end position="286"/>
    </location>
</feature>
<dbReference type="Proteomes" id="UP000678276">
    <property type="component" value="Unassembled WGS sequence"/>
</dbReference>
<dbReference type="SMART" id="SM00062">
    <property type="entry name" value="PBPb"/>
    <property type="match status" value="1"/>
</dbReference>
<organism evidence="4 5">
    <name type="scientific">Jiella mangrovi</name>
    <dbReference type="NCBI Taxonomy" id="2821407"/>
    <lineage>
        <taxon>Bacteria</taxon>
        <taxon>Pseudomonadati</taxon>
        <taxon>Pseudomonadota</taxon>
        <taxon>Alphaproteobacteria</taxon>
        <taxon>Hyphomicrobiales</taxon>
        <taxon>Aurantimonadaceae</taxon>
        <taxon>Jiella</taxon>
    </lineage>
</organism>
<accession>A0ABS4BJI8</accession>
<protein>
    <submittedName>
        <fullName evidence="4">Ectoine/hydroxyectoine ABC transporter substrate-binding protein EhuB</fullName>
    </submittedName>
</protein>
<dbReference type="RefSeq" id="WP_209595406.1">
    <property type="nucleotide sequence ID" value="NZ_JAGJCF010000011.1"/>
</dbReference>
<dbReference type="PANTHER" id="PTHR35936:SF17">
    <property type="entry name" value="ARGININE-BINDING EXTRACELLULAR PROTEIN ARTP"/>
    <property type="match status" value="1"/>
</dbReference>
<sequence>MNRLFTLSRRAVLGAAIAGLAATAAQPVMAQDALEKLMEKGEVRIAIGNEPPYTELKSDGTVTGAAPDVARAVFKKLGIDKLDPVVSEYGAMIPGLQAGRFDAVTAGLFMKPQRCNAVAYSEPVLCDAEAFLVKEGNPKKLTTFKSIAESSDATIGAPGGGTEERLALEAGVPRSRVIVVPDTQSGLTMLQQGRIDVYSLPVLSINSLAKKAGGGVEVVAPVEDSPIACDGAAFRKDQTDLRDAFDKALAELKESGEFAKLIEPYGFSAKAAMKTSREKLCSASAE</sequence>
<evidence type="ECO:0000256" key="2">
    <source>
        <dbReference type="SAM" id="SignalP"/>
    </source>
</evidence>
<dbReference type="PANTHER" id="PTHR35936">
    <property type="entry name" value="MEMBRANE-BOUND LYTIC MUREIN TRANSGLYCOSYLASE F"/>
    <property type="match status" value="1"/>
</dbReference>
<dbReference type="InterPro" id="IPR006311">
    <property type="entry name" value="TAT_signal"/>
</dbReference>
<dbReference type="Gene3D" id="3.40.190.10">
    <property type="entry name" value="Periplasmic binding protein-like II"/>
    <property type="match status" value="2"/>
</dbReference>
<proteinExistence type="predicted"/>
<name>A0ABS4BJI8_9HYPH</name>
<keyword evidence="1 2" id="KW-0732">Signal</keyword>
<dbReference type="EMBL" id="JAGJCF010000011">
    <property type="protein sequence ID" value="MBP0616916.1"/>
    <property type="molecule type" value="Genomic_DNA"/>
</dbReference>
<evidence type="ECO:0000256" key="1">
    <source>
        <dbReference type="ARBA" id="ARBA00022729"/>
    </source>
</evidence>
<dbReference type="InterPro" id="IPR014337">
    <property type="entry name" value="Ectoine_EhuB"/>
</dbReference>
<keyword evidence="5" id="KW-1185">Reference proteome</keyword>
<evidence type="ECO:0000313" key="5">
    <source>
        <dbReference type="Proteomes" id="UP000678276"/>
    </source>
</evidence>
<gene>
    <name evidence="4" type="primary">ehuB</name>
    <name evidence="4" type="ORF">J6595_15120</name>
</gene>
<comment type="caution">
    <text evidence="4">The sequence shown here is derived from an EMBL/GenBank/DDBJ whole genome shotgun (WGS) entry which is preliminary data.</text>
</comment>